<dbReference type="EMBL" id="BAAAYV010000010">
    <property type="protein sequence ID" value="GAA3660450.1"/>
    <property type="molecule type" value="Genomic_DNA"/>
</dbReference>
<evidence type="ECO:0000313" key="5">
    <source>
        <dbReference type="EMBL" id="GAA3660450.1"/>
    </source>
</evidence>
<proteinExistence type="predicted"/>
<evidence type="ECO:0000259" key="4">
    <source>
        <dbReference type="PROSITE" id="PS51266"/>
    </source>
</evidence>
<organism evidence="5 6">
    <name type="scientific">Microbacterium marinilacus</name>
    <dbReference type="NCBI Taxonomy" id="415209"/>
    <lineage>
        <taxon>Bacteria</taxon>
        <taxon>Bacillati</taxon>
        <taxon>Actinomycetota</taxon>
        <taxon>Actinomycetes</taxon>
        <taxon>Micrococcales</taxon>
        <taxon>Microbacteriaceae</taxon>
        <taxon>Microbacterium</taxon>
    </lineage>
</organism>
<dbReference type="PROSITE" id="PS51266">
    <property type="entry name" value="ZF_CHY"/>
    <property type="match status" value="1"/>
</dbReference>
<evidence type="ECO:0000256" key="3">
    <source>
        <dbReference type="ARBA" id="ARBA00022833"/>
    </source>
</evidence>
<dbReference type="Proteomes" id="UP001410795">
    <property type="component" value="Unassembled WGS sequence"/>
</dbReference>
<accession>A0ABP7BGY6</accession>
<evidence type="ECO:0000313" key="6">
    <source>
        <dbReference type="Proteomes" id="UP001410795"/>
    </source>
</evidence>
<dbReference type="SUPFAM" id="SSF161219">
    <property type="entry name" value="CHY zinc finger-like"/>
    <property type="match status" value="1"/>
</dbReference>
<protein>
    <submittedName>
        <fullName evidence="5">CHY zinc finger protein</fullName>
    </submittedName>
</protein>
<keyword evidence="1" id="KW-0479">Metal-binding</keyword>
<evidence type="ECO:0000256" key="2">
    <source>
        <dbReference type="ARBA" id="ARBA00022771"/>
    </source>
</evidence>
<evidence type="ECO:0000256" key="1">
    <source>
        <dbReference type="ARBA" id="ARBA00022723"/>
    </source>
</evidence>
<sequence length="125" mass="13505">MTRRPDDDTQGGGAAPTPIRVGAHLVHGAVVDAQTRCAHWSGPLDVLAILFPCCGRWYPCHACHEAAADHPAKRWRSDEHDRRALLCGVCAGTSTIEEYLAASGCARCGAAFNPGCRLHRHLYFA</sequence>
<dbReference type="RefSeq" id="WP_221860632.1">
    <property type="nucleotide sequence ID" value="NZ_BAAAYV010000010.1"/>
</dbReference>
<dbReference type="PANTHER" id="PTHR28082:SF1">
    <property type="entry name" value="HELPER OF TIM PROTEIN 13"/>
    <property type="match status" value="1"/>
</dbReference>
<dbReference type="InterPro" id="IPR052604">
    <property type="entry name" value="Mito_Tim_assembly_helper"/>
</dbReference>
<reference evidence="6" key="1">
    <citation type="journal article" date="2019" name="Int. J. Syst. Evol. Microbiol.">
        <title>The Global Catalogue of Microorganisms (GCM) 10K type strain sequencing project: providing services to taxonomists for standard genome sequencing and annotation.</title>
        <authorList>
            <consortium name="The Broad Institute Genomics Platform"/>
            <consortium name="The Broad Institute Genome Sequencing Center for Infectious Disease"/>
            <person name="Wu L."/>
            <person name="Ma J."/>
        </authorList>
    </citation>
    <scope>NUCLEOTIDE SEQUENCE [LARGE SCALE GENOMIC DNA]</scope>
    <source>
        <strain evidence="6">JCM 16546</strain>
    </source>
</reference>
<dbReference type="InterPro" id="IPR037274">
    <property type="entry name" value="Znf_CHY_sf"/>
</dbReference>
<keyword evidence="3" id="KW-0862">Zinc</keyword>
<dbReference type="Pfam" id="PF05495">
    <property type="entry name" value="zf-CHY"/>
    <property type="match status" value="1"/>
</dbReference>
<feature type="domain" description="CHY-type" evidence="4">
    <location>
        <begin position="30"/>
        <end position="110"/>
    </location>
</feature>
<gene>
    <name evidence="5" type="ORF">GCM10022202_21710</name>
</gene>
<dbReference type="InterPro" id="IPR008913">
    <property type="entry name" value="Znf_CHY"/>
</dbReference>
<keyword evidence="2" id="KW-0863">Zinc-finger</keyword>
<comment type="caution">
    <text evidence="5">The sequence shown here is derived from an EMBL/GenBank/DDBJ whole genome shotgun (WGS) entry which is preliminary data.</text>
</comment>
<keyword evidence="6" id="KW-1185">Reference proteome</keyword>
<name>A0ABP7BGY6_9MICO</name>
<dbReference type="PANTHER" id="PTHR28082">
    <property type="entry name" value="ZINC FINGER PROTEIN"/>
    <property type="match status" value="1"/>
</dbReference>